<dbReference type="InterPro" id="IPR051317">
    <property type="entry name" value="Gfo/Idh/MocA_oxidoreduct"/>
</dbReference>
<organism evidence="3 4">
    <name type="scientific">Flavobacterium suzhouense</name>
    <dbReference type="NCBI Taxonomy" id="1529638"/>
    <lineage>
        <taxon>Bacteria</taxon>
        <taxon>Pseudomonadati</taxon>
        <taxon>Bacteroidota</taxon>
        <taxon>Flavobacteriia</taxon>
        <taxon>Flavobacteriales</taxon>
        <taxon>Flavobacteriaceae</taxon>
        <taxon>Flavobacterium</taxon>
    </lineage>
</organism>
<dbReference type="Gene3D" id="3.30.360.10">
    <property type="entry name" value="Dihydrodipicolinate Reductase, domain 2"/>
    <property type="match status" value="1"/>
</dbReference>
<gene>
    <name evidence="3" type="ORF">ACFSR3_04070</name>
</gene>
<dbReference type="Pfam" id="PF22725">
    <property type="entry name" value="GFO_IDH_MocA_C3"/>
    <property type="match status" value="1"/>
</dbReference>
<dbReference type="PANTHER" id="PTHR43708">
    <property type="entry name" value="CONSERVED EXPRESSED OXIDOREDUCTASE (EUROFUNG)"/>
    <property type="match status" value="1"/>
</dbReference>
<dbReference type="RefSeq" id="WP_379819842.1">
    <property type="nucleotide sequence ID" value="NZ_JBHUMD010000005.1"/>
</dbReference>
<dbReference type="Proteomes" id="UP001597480">
    <property type="component" value="Unassembled WGS sequence"/>
</dbReference>
<dbReference type="Pfam" id="PF01408">
    <property type="entry name" value="GFO_IDH_MocA"/>
    <property type="match status" value="1"/>
</dbReference>
<protein>
    <submittedName>
        <fullName evidence="3">Gfo/Idh/MocA family protein</fullName>
    </submittedName>
</protein>
<accession>A0ABW5NQ46</accession>
<keyword evidence="4" id="KW-1185">Reference proteome</keyword>
<comment type="caution">
    <text evidence="3">The sequence shown here is derived from an EMBL/GenBank/DDBJ whole genome shotgun (WGS) entry which is preliminary data.</text>
</comment>
<sequence>MNILIVGLGSIATKHINALKEVCGQVNIFALRSKPGSEIVEGITNIYDLDDTDTVFDFAIISNPTNLHYGFIELLADKGVDLFIEKPPVSSLENIDALIEKVDSSKSASYVACNLRFHPCLQFLKKKLSDSPKRINEVNIYCGSYLPDWRPGKNFREIYSANPEMGGGVHLDLFHELDYTYWLFGKPNKTSSIKRNVSSLEIKAYDYANYLFEYDGFAANIVMNYFRRDAKRTIEILFEDETWTVDLIRNTITDNNRAIIFSDNSFGVLKTYTDQMNYFINTLKVGKEQMNTFAESVEVLKLCLSNE</sequence>
<dbReference type="InterPro" id="IPR000683">
    <property type="entry name" value="Gfo/Idh/MocA-like_OxRdtase_N"/>
</dbReference>
<feature type="domain" description="GFO/IDH/MocA-like oxidoreductase" evidence="2">
    <location>
        <begin position="149"/>
        <end position="240"/>
    </location>
</feature>
<evidence type="ECO:0000313" key="3">
    <source>
        <dbReference type="EMBL" id="MFD2601221.1"/>
    </source>
</evidence>
<dbReference type="PANTHER" id="PTHR43708:SF8">
    <property type="entry name" value="OXIDOREDUCTASE"/>
    <property type="match status" value="1"/>
</dbReference>
<dbReference type="SUPFAM" id="SSF55347">
    <property type="entry name" value="Glyceraldehyde-3-phosphate dehydrogenase-like, C-terminal domain"/>
    <property type="match status" value="1"/>
</dbReference>
<dbReference type="Gene3D" id="3.40.50.720">
    <property type="entry name" value="NAD(P)-binding Rossmann-like Domain"/>
    <property type="match status" value="1"/>
</dbReference>
<dbReference type="SUPFAM" id="SSF51735">
    <property type="entry name" value="NAD(P)-binding Rossmann-fold domains"/>
    <property type="match status" value="1"/>
</dbReference>
<dbReference type="InterPro" id="IPR036291">
    <property type="entry name" value="NAD(P)-bd_dom_sf"/>
</dbReference>
<evidence type="ECO:0000259" key="1">
    <source>
        <dbReference type="Pfam" id="PF01408"/>
    </source>
</evidence>
<feature type="domain" description="Gfo/Idh/MocA-like oxidoreductase N-terminal" evidence="1">
    <location>
        <begin position="1"/>
        <end position="106"/>
    </location>
</feature>
<dbReference type="InterPro" id="IPR055170">
    <property type="entry name" value="GFO_IDH_MocA-like_dom"/>
</dbReference>
<reference evidence="4" key="1">
    <citation type="journal article" date="2019" name="Int. J. Syst. Evol. Microbiol.">
        <title>The Global Catalogue of Microorganisms (GCM) 10K type strain sequencing project: providing services to taxonomists for standard genome sequencing and annotation.</title>
        <authorList>
            <consortium name="The Broad Institute Genomics Platform"/>
            <consortium name="The Broad Institute Genome Sequencing Center for Infectious Disease"/>
            <person name="Wu L."/>
            <person name="Ma J."/>
        </authorList>
    </citation>
    <scope>NUCLEOTIDE SEQUENCE [LARGE SCALE GENOMIC DNA]</scope>
    <source>
        <strain evidence="4">KCTC 42107</strain>
    </source>
</reference>
<dbReference type="EMBL" id="JBHUMD010000005">
    <property type="protein sequence ID" value="MFD2601221.1"/>
    <property type="molecule type" value="Genomic_DNA"/>
</dbReference>
<name>A0ABW5NQ46_9FLAO</name>
<proteinExistence type="predicted"/>
<evidence type="ECO:0000259" key="2">
    <source>
        <dbReference type="Pfam" id="PF22725"/>
    </source>
</evidence>
<evidence type="ECO:0000313" key="4">
    <source>
        <dbReference type="Proteomes" id="UP001597480"/>
    </source>
</evidence>